<dbReference type="GO" id="GO:0006813">
    <property type="term" value="P:potassium ion transport"/>
    <property type="evidence" value="ECO:0007669"/>
    <property type="project" value="InterPro"/>
</dbReference>
<dbReference type="EMBL" id="DXDU01000139">
    <property type="protein sequence ID" value="HIY27252.1"/>
    <property type="molecule type" value="Genomic_DNA"/>
</dbReference>
<dbReference type="InterPro" id="IPR006037">
    <property type="entry name" value="RCK_C"/>
</dbReference>
<dbReference type="Gene3D" id="3.40.50.720">
    <property type="entry name" value="NAD(P)-binding Rossmann-like Domain"/>
    <property type="match status" value="1"/>
</dbReference>
<proteinExistence type="predicted"/>
<dbReference type="InterPro" id="IPR036721">
    <property type="entry name" value="RCK_C_sf"/>
</dbReference>
<comment type="caution">
    <text evidence="2">The sequence shown here is derived from an EMBL/GenBank/DDBJ whole genome shotgun (WGS) entry which is preliminary data.</text>
</comment>
<feature type="domain" description="RCK C-terminal" evidence="1">
    <location>
        <begin position="140"/>
        <end position="222"/>
    </location>
</feature>
<reference evidence="2" key="2">
    <citation type="submission" date="2021-04" db="EMBL/GenBank/DDBJ databases">
        <authorList>
            <person name="Gilroy R."/>
        </authorList>
    </citation>
    <scope>NUCLEOTIDE SEQUENCE</scope>
    <source>
        <strain evidence="2">1282</strain>
    </source>
</reference>
<dbReference type="Pfam" id="PF02254">
    <property type="entry name" value="TrkA_N"/>
    <property type="match status" value="1"/>
</dbReference>
<accession>A0A9D2C294</accession>
<sequence length="222" mass="24778">MKKKDEAASFAVIGLGRFGLALVESLSSAEREVLAIDRDETRVREARRYTDLAMVVESLDQESLEEAGVQNCDTVIICIAEKVDISVLVTMTVMNLNVPHVIAKASSLTHGEILKHLGAKVVYPERDMALRLGKGLLYHNFLDSVALEGNVEVRRIEVTGELIGMSLREADIRQKYGVNVIAIEREHHTQVDFPPDYRFRPGDVVSVVGKTSNIERFENDMQ</sequence>
<dbReference type="PANTHER" id="PTHR43833:SF7">
    <property type="entry name" value="KTR SYSTEM POTASSIUM UPTAKE PROTEIN C"/>
    <property type="match status" value="1"/>
</dbReference>
<dbReference type="InterPro" id="IPR050721">
    <property type="entry name" value="Trk_Ktr_HKT_K-transport"/>
</dbReference>
<reference evidence="2" key="1">
    <citation type="journal article" date="2021" name="PeerJ">
        <title>Extensive microbial diversity within the chicken gut microbiome revealed by metagenomics and culture.</title>
        <authorList>
            <person name="Gilroy R."/>
            <person name="Ravi A."/>
            <person name="Getino M."/>
            <person name="Pursley I."/>
            <person name="Horton D.L."/>
            <person name="Alikhan N.F."/>
            <person name="Baker D."/>
            <person name="Gharbi K."/>
            <person name="Hall N."/>
            <person name="Watson M."/>
            <person name="Adriaenssens E.M."/>
            <person name="Foster-Nyarko E."/>
            <person name="Jarju S."/>
            <person name="Secka A."/>
            <person name="Antonio M."/>
            <person name="Oren A."/>
            <person name="Chaudhuri R.R."/>
            <person name="La Ragione R."/>
            <person name="Hildebrand F."/>
            <person name="Pallen M.J."/>
        </authorList>
    </citation>
    <scope>NUCLEOTIDE SEQUENCE</scope>
    <source>
        <strain evidence="2">1282</strain>
    </source>
</reference>
<organism evidence="2 3">
    <name type="scientific">Candidatus Acutalibacter pullistercoris</name>
    <dbReference type="NCBI Taxonomy" id="2838418"/>
    <lineage>
        <taxon>Bacteria</taxon>
        <taxon>Bacillati</taxon>
        <taxon>Bacillota</taxon>
        <taxon>Clostridia</taxon>
        <taxon>Eubacteriales</taxon>
        <taxon>Acutalibacteraceae</taxon>
        <taxon>Acutalibacter</taxon>
    </lineage>
</organism>
<evidence type="ECO:0000313" key="3">
    <source>
        <dbReference type="Proteomes" id="UP000823915"/>
    </source>
</evidence>
<dbReference type="PANTHER" id="PTHR43833">
    <property type="entry name" value="POTASSIUM CHANNEL PROTEIN 2-RELATED-RELATED"/>
    <property type="match status" value="1"/>
</dbReference>
<protein>
    <submittedName>
        <fullName evidence="2">TrkA family potassium uptake protein</fullName>
    </submittedName>
</protein>
<dbReference type="Pfam" id="PF02080">
    <property type="entry name" value="TrkA_C"/>
    <property type="match status" value="1"/>
</dbReference>
<dbReference type="InterPro" id="IPR036291">
    <property type="entry name" value="NAD(P)-bd_dom_sf"/>
</dbReference>
<dbReference type="SUPFAM" id="SSF51735">
    <property type="entry name" value="NAD(P)-binding Rossmann-fold domains"/>
    <property type="match status" value="1"/>
</dbReference>
<evidence type="ECO:0000313" key="2">
    <source>
        <dbReference type="EMBL" id="HIY27252.1"/>
    </source>
</evidence>
<evidence type="ECO:0000259" key="1">
    <source>
        <dbReference type="PROSITE" id="PS51202"/>
    </source>
</evidence>
<dbReference type="GO" id="GO:0008324">
    <property type="term" value="F:monoatomic cation transmembrane transporter activity"/>
    <property type="evidence" value="ECO:0007669"/>
    <property type="project" value="InterPro"/>
</dbReference>
<dbReference type="InterPro" id="IPR003148">
    <property type="entry name" value="RCK_N"/>
</dbReference>
<gene>
    <name evidence="2" type="ORF">H9838_08795</name>
</gene>
<dbReference type="Gene3D" id="3.30.70.1450">
    <property type="entry name" value="Regulator of K+ conductance, C-terminal domain"/>
    <property type="match status" value="1"/>
</dbReference>
<dbReference type="PROSITE" id="PS51202">
    <property type="entry name" value="RCK_C"/>
    <property type="match status" value="1"/>
</dbReference>
<dbReference type="SUPFAM" id="SSF116726">
    <property type="entry name" value="TrkA C-terminal domain-like"/>
    <property type="match status" value="1"/>
</dbReference>
<dbReference type="Proteomes" id="UP000823915">
    <property type="component" value="Unassembled WGS sequence"/>
</dbReference>
<name>A0A9D2C294_9FIRM</name>
<dbReference type="AlphaFoldDB" id="A0A9D2C294"/>